<accession>A0A2P2NS97</accession>
<name>A0A2P2NS97_RHIMU</name>
<proteinExistence type="predicted"/>
<dbReference type="EMBL" id="GGEC01064872">
    <property type="protein sequence ID" value="MBX45356.1"/>
    <property type="molecule type" value="Transcribed_RNA"/>
</dbReference>
<reference evidence="1" key="1">
    <citation type="submission" date="2018-02" db="EMBL/GenBank/DDBJ databases">
        <title>Rhizophora mucronata_Transcriptome.</title>
        <authorList>
            <person name="Meera S.P."/>
            <person name="Sreeshan A."/>
            <person name="Augustine A."/>
        </authorList>
    </citation>
    <scope>NUCLEOTIDE SEQUENCE</scope>
    <source>
        <tissue evidence="1">Leaf</tissue>
    </source>
</reference>
<sequence>MFLQGNETVLHVAKTLVLTTNNFLHT</sequence>
<dbReference type="AlphaFoldDB" id="A0A2P2NS97"/>
<evidence type="ECO:0000313" key="1">
    <source>
        <dbReference type="EMBL" id="MBX45356.1"/>
    </source>
</evidence>
<organism evidence="1">
    <name type="scientific">Rhizophora mucronata</name>
    <name type="common">Asiatic mangrove</name>
    <dbReference type="NCBI Taxonomy" id="61149"/>
    <lineage>
        <taxon>Eukaryota</taxon>
        <taxon>Viridiplantae</taxon>
        <taxon>Streptophyta</taxon>
        <taxon>Embryophyta</taxon>
        <taxon>Tracheophyta</taxon>
        <taxon>Spermatophyta</taxon>
        <taxon>Magnoliopsida</taxon>
        <taxon>eudicotyledons</taxon>
        <taxon>Gunneridae</taxon>
        <taxon>Pentapetalae</taxon>
        <taxon>rosids</taxon>
        <taxon>fabids</taxon>
        <taxon>Malpighiales</taxon>
        <taxon>Rhizophoraceae</taxon>
        <taxon>Rhizophora</taxon>
    </lineage>
</organism>
<protein>
    <submittedName>
        <fullName evidence="1">Uncharacterized protein</fullName>
    </submittedName>
</protein>